<dbReference type="AlphaFoldDB" id="A0A1B0ZFQ4"/>
<protein>
    <recommendedName>
        <fullName evidence="3">Glycoside hydrolase family 125 protein</fullName>
    </recommendedName>
</protein>
<gene>
    <name evidence="1" type="ORF">DAD186_02030</name>
</gene>
<reference evidence="1 2" key="1">
    <citation type="submission" date="2015-06" db="EMBL/GenBank/DDBJ databases">
        <title>Investigation of pathophysiology for high-risk pregnancy and development of treatment modality based on it.</title>
        <authorList>
            <person name="Kim B.-C."/>
            <person name="Lim S."/>
        </authorList>
    </citation>
    <scope>NUCLEOTIDE SEQUENCE [LARGE SCALE GENOMIC DNA]</scope>
    <source>
        <strain evidence="1 2">AD1-86</strain>
    </source>
</reference>
<organism evidence="1 2">
    <name type="scientific">Dermabacter vaginalis</name>
    <dbReference type="NCBI Taxonomy" id="1630135"/>
    <lineage>
        <taxon>Bacteria</taxon>
        <taxon>Bacillati</taxon>
        <taxon>Actinomycetota</taxon>
        <taxon>Actinomycetes</taxon>
        <taxon>Micrococcales</taxon>
        <taxon>Dermabacteraceae</taxon>
        <taxon>Dermabacter</taxon>
    </lineage>
</organism>
<dbReference type="PATRIC" id="fig|1630135.4.peg.206"/>
<dbReference type="Pfam" id="PF06824">
    <property type="entry name" value="Glyco_hydro_125"/>
    <property type="match status" value="1"/>
</dbReference>
<evidence type="ECO:0000313" key="2">
    <source>
        <dbReference type="Proteomes" id="UP000092596"/>
    </source>
</evidence>
<dbReference type="KEGG" id="dva:DAD186_02030"/>
<evidence type="ECO:0000313" key="1">
    <source>
        <dbReference type="EMBL" id="ANP26762.1"/>
    </source>
</evidence>
<dbReference type="SMART" id="SM01149">
    <property type="entry name" value="DUF1237"/>
    <property type="match status" value="1"/>
</dbReference>
<evidence type="ECO:0008006" key="3">
    <source>
        <dbReference type="Google" id="ProtNLM"/>
    </source>
</evidence>
<dbReference type="PANTHER" id="PTHR31047:SF0">
    <property type="entry name" value="MEIOTICALLY UP-REGULATED GENE 157 PROTEIN"/>
    <property type="match status" value="1"/>
</dbReference>
<dbReference type="InterPro" id="IPR012341">
    <property type="entry name" value="6hp_glycosidase-like_sf"/>
</dbReference>
<dbReference type="InterPro" id="IPR008313">
    <property type="entry name" value="GH125"/>
</dbReference>
<dbReference type="STRING" id="1630135.DAD186_02030"/>
<dbReference type="PIRSF" id="PIRSF028846">
    <property type="entry name" value="UCP028846"/>
    <property type="match status" value="1"/>
</dbReference>
<dbReference type="SUPFAM" id="SSF48208">
    <property type="entry name" value="Six-hairpin glycosidases"/>
    <property type="match status" value="1"/>
</dbReference>
<sequence>MAAENPERNERKVTRLATVGTPHPQGIELAPDLLEKVAARVREAAGDDVAEAVVRFLDNTARTTVRKRGANDTFVMTGDIPAMWLRDSCAQLSPLLRLVSEDETLGDLIGGLLATHWRMILIDPYANAFNEEPNGKRWDDDEPAQGPWVWERKFEIDSLAYPIDLAARMLSTGNTSWITADTLPALDAVLTVLETETAHEERSEYFFRRTDCPAQDTLVREGRGRLTTPCGLVWQGFRPSDDACTLGFNIPGNLFMASALRAVPALVEACEKAGFREEPGEQGDGVRRLPLSRRAEDLREEILKGVEAHGIMRDEGATRLWYEVDGAGESLFMDDANVPSLLSLPYLGVVEADDPLYLATRAAVLSEKNPYYYEGTALAGVGSPHTPAGYVWPIAKSVEGLTSTDVNEKRAILELLLATTGGTGYMHEGVDCNDPAQFTREWFSWSNAMFCELALDVAGVERPALIREPLL</sequence>
<proteinExistence type="predicted"/>
<dbReference type="Gene3D" id="1.50.10.10">
    <property type="match status" value="1"/>
</dbReference>
<accession>A0A1B0ZFQ4</accession>
<name>A0A1B0ZFQ4_9MICO</name>
<dbReference type="InterPro" id="IPR008928">
    <property type="entry name" value="6-hairpin_glycosidase_sf"/>
</dbReference>
<dbReference type="Proteomes" id="UP000092596">
    <property type="component" value="Chromosome"/>
</dbReference>
<dbReference type="GO" id="GO:0005975">
    <property type="term" value="P:carbohydrate metabolic process"/>
    <property type="evidence" value="ECO:0007669"/>
    <property type="project" value="InterPro"/>
</dbReference>
<dbReference type="EMBL" id="CP012117">
    <property type="protein sequence ID" value="ANP26762.1"/>
    <property type="molecule type" value="Genomic_DNA"/>
</dbReference>
<dbReference type="PANTHER" id="PTHR31047">
    <property type="entry name" value="MEIOTICALLY UP-REGULATED GENE 157 PROTEIN"/>
    <property type="match status" value="1"/>
</dbReference>